<dbReference type="AlphaFoldDB" id="A0A645A9G2"/>
<keyword evidence="1" id="KW-0472">Membrane</keyword>
<keyword evidence="1" id="KW-1133">Transmembrane helix</keyword>
<gene>
    <name evidence="2" type="ORF">SDC9_96503</name>
</gene>
<name>A0A645A9G2_9ZZZZ</name>
<sequence>MSYFDTLQAMSLIMLTPATLSMTVVLAFCHPEWFFRNEMDEKLYRKGDNQSAQFLYSSIQLGNTLSCIAVEHVGVFFIKQRIFNP</sequence>
<evidence type="ECO:0000313" key="2">
    <source>
        <dbReference type="EMBL" id="MPM49772.1"/>
    </source>
</evidence>
<protein>
    <submittedName>
        <fullName evidence="2">Uncharacterized protein</fullName>
    </submittedName>
</protein>
<reference evidence="2" key="1">
    <citation type="submission" date="2019-08" db="EMBL/GenBank/DDBJ databases">
        <authorList>
            <person name="Kucharzyk K."/>
            <person name="Murdoch R.W."/>
            <person name="Higgins S."/>
            <person name="Loffler F."/>
        </authorList>
    </citation>
    <scope>NUCLEOTIDE SEQUENCE</scope>
</reference>
<dbReference type="EMBL" id="VSSQ01012667">
    <property type="protein sequence ID" value="MPM49772.1"/>
    <property type="molecule type" value="Genomic_DNA"/>
</dbReference>
<feature type="transmembrane region" description="Helical" evidence="1">
    <location>
        <begin position="12"/>
        <end position="34"/>
    </location>
</feature>
<comment type="caution">
    <text evidence="2">The sequence shown here is derived from an EMBL/GenBank/DDBJ whole genome shotgun (WGS) entry which is preliminary data.</text>
</comment>
<proteinExistence type="predicted"/>
<keyword evidence="1" id="KW-0812">Transmembrane</keyword>
<accession>A0A645A9G2</accession>
<evidence type="ECO:0000256" key="1">
    <source>
        <dbReference type="SAM" id="Phobius"/>
    </source>
</evidence>
<organism evidence="2">
    <name type="scientific">bioreactor metagenome</name>
    <dbReference type="NCBI Taxonomy" id="1076179"/>
    <lineage>
        <taxon>unclassified sequences</taxon>
        <taxon>metagenomes</taxon>
        <taxon>ecological metagenomes</taxon>
    </lineage>
</organism>
<feature type="transmembrane region" description="Helical" evidence="1">
    <location>
        <begin position="54"/>
        <end position="78"/>
    </location>
</feature>